<feature type="transmembrane region" description="Helical" evidence="2">
    <location>
        <begin position="195"/>
        <end position="216"/>
    </location>
</feature>
<reference evidence="3 4" key="1">
    <citation type="journal article" date="2017" name="MBio">
        <title>Type VI secretion-mediated competition in the bee gut microbiome.</title>
        <authorList>
            <person name="Steele M.I."/>
            <person name="Kwong W.K."/>
            <person name="Powell J.E."/>
            <person name="Whiteley M."/>
            <person name="Moran N.A."/>
        </authorList>
    </citation>
    <scope>NUCLEOTIDE SEQUENCE [LARGE SCALE GENOMIC DNA]</scope>
    <source>
        <strain evidence="3 4">App2-2</strain>
    </source>
</reference>
<accession>A0A2N9WSK4</accession>
<sequence>MHTRQIAVLQASNKLPVHVKLGYAIGQMADSLAYNLFYVFYLFFLTNVANIPAGQAGTIVLIAVIWDAVADPLVGQFSDTLSSHWGRRRPLMLAAILPYTLLMLLLYTDISIFSVNQKTVYFTVIAILFWSAYKIYVIPFYTLGAEMTNDFDERTSLRVWASYALNLAVLVSSSAPPLIVKGIVGAGCSVSTSWFGVSLIFAILTLISGLTCWYLTRGYELPARKRQSETDSQYRPLAFIGEVFNNMFEIGRLSSSQFLGASVFFWSAAYALSTGALYYLFLNNMAYSEQDAAISFLIFSLLALAWLPIVNYTAQKFDKKNVYYLSMLISSIGTGLFYFCGFPSRTMLLIYLILLQLGNSYFWTVYYSMMYDICELDDFINNKRREGAITALMSFLQKFGSALSIWFIGFYIDKHGYISSSGQQTITQPPQALHAILELNTWIHALAGLLAALFAIAYPLTRSRYQALLTALQAKKEQQPYTTSDFKQLL</sequence>
<feature type="transmembrane region" description="Helical" evidence="2">
    <location>
        <begin position="120"/>
        <end position="143"/>
    </location>
</feature>
<comment type="caution">
    <text evidence="3">The sequence shown here is derived from an EMBL/GenBank/DDBJ whole genome shotgun (WGS) entry which is preliminary data.</text>
</comment>
<feature type="transmembrane region" description="Helical" evidence="2">
    <location>
        <begin position="51"/>
        <end position="70"/>
    </location>
</feature>
<dbReference type="GO" id="GO:0015293">
    <property type="term" value="F:symporter activity"/>
    <property type="evidence" value="ECO:0007669"/>
    <property type="project" value="InterPro"/>
</dbReference>
<dbReference type="Gene3D" id="1.20.1250.20">
    <property type="entry name" value="MFS general substrate transporter like domains"/>
    <property type="match status" value="2"/>
</dbReference>
<comment type="similarity">
    <text evidence="1">Belongs to the sodium:galactoside symporter (TC 2.A.2) family.</text>
</comment>
<feature type="transmembrane region" description="Helical" evidence="2">
    <location>
        <begin position="442"/>
        <end position="460"/>
    </location>
</feature>
<dbReference type="GO" id="GO:0008643">
    <property type="term" value="P:carbohydrate transport"/>
    <property type="evidence" value="ECO:0007669"/>
    <property type="project" value="InterPro"/>
</dbReference>
<dbReference type="AlphaFoldDB" id="A0A2N9WSK4"/>
<dbReference type="InterPro" id="IPR039672">
    <property type="entry name" value="MFS_2"/>
</dbReference>
<keyword evidence="2" id="KW-0472">Membrane</keyword>
<proteinExistence type="inferred from homology"/>
<dbReference type="Proteomes" id="UP000231293">
    <property type="component" value="Unassembled WGS sequence"/>
</dbReference>
<dbReference type="PANTHER" id="PTHR11328:SF24">
    <property type="entry name" value="MAJOR FACILITATOR SUPERFAMILY (MFS) PROFILE DOMAIN-CONTAINING PROTEIN"/>
    <property type="match status" value="1"/>
</dbReference>
<dbReference type="RefSeq" id="WP_100091512.1">
    <property type="nucleotide sequence ID" value="NZ_MDVB01000091.1"/>
</dbReference>
<dbReference type="Pfam" id="PF13347">
    <property type="entry name" value="MFS_2"/>
    <property type="match status" value="1"/>
</dbReference>
<feature type="transmembrane region" description="Helical" evidence="2">
    <location>
        <begin position="91"/>
        <end position="108"/>
    </location>
</feature>
<feature type="transmembrane region" description="Helical" evidence="2">
    <location>
        <begin position="292"/>
        <end position="310"/>
    </location>
</feature>
<name>A0A2N9WSK4_9NEIS</name>
<feature type="transmembrane region" description="Helical" evidence="2">
    <location>
        <begin position="155"/>
        <end position="175"/>
    </location>
</feature>
<feature type="transmembrane region" description="Helical" evidence="2">
    <location>
        <begin position="322"/>
        <end position="342"/>
    </location>
</feature>
<dbReference type="SUPFAM" id="SSF103473">
    <property type="entry name" value="MFS general substrate transporter"/>
    <property type="match status" value="1"/>
</dbReference>
<feature type="transmembrane region" description="Helical" evidence="2">
    <location>
        <begin position="348"/>
        <end position="367"/>
    </location>
</feature>
<evidence type="ECO:0000256" key="2">
    <source>
        <dbReference type="SAM" id="Phobius"/>
    </source>
</evidence>
<keyword evidence="2" id="KW-1133">Transmembrane helix</keyword>
<evidence type="ECO:0000313" key="4">
    <source>
        <dbReference type="Proteomes" id="UP000231293"/>
    </source>
</evidence>
<feature type="transmembrane region" description="Helical" evidence="2">
    <location>
        <begin position="258"/>
        <end position="280"/>
    </location>
</feature>
<evidence type="ECO:0008006" key="5">
    <source>
        <dbReference type="Google" id="ProtNLM"/>
    </source>
</evidence>
<organism evidence="3 4">
    <name type="scientific">Snodgrassella alvi</name>
    <dbReference type="NCBI Taxonomy" id="1196083"/>
    <lineage>
        <taxon>Bacteria</taxon>
        <taxon>Pseudomonadati</taxon>
        <taxon>Pseudomonadota</taxon>
        <taxon>Betaproteobacteria</taxon>
        <taxon>Neisseriales</taxon>
        <taxon>Neisseriaceae</taxon>
        <taxon>Snodgrassella</taxon>
    </lineage>
</organism>
<protein>
    <recommendedName>
        <fullName evidence="5">MFS transporter</fullName>
    </recommendedName>
</protein>
<feature type="transmembrane region" description="Helical" evidence="2">
    <location>
        <begin position="21"/>
        <end position="45"/>
    </location>
</feature>
<feature type="transmembrane region" description="Helical" evidence="2">
    <location>
        <begin position="388"/>
        <end position="412"/>
    </location>
</feature>
<evidence type="ECO:0000256" key="1">
    <source>
        <dbReference type="ARBA" id="ARBA00009617"/>
    </source>
</evidence>
<dbReference type="InterPro" id="IPR036259">
    <property type="entry name" value="MFS_trans_sf"/>
</dbReference>
<dbReference type="EMBL" id="MDVB01000091">
    <property type="protein sequence ID" value="PIT13843.1"/>
    <property type="molecule type" value="Genomic_DNA"/>
</dbReference>
<gene>
    <name evidence="3" type="ORF">BGI32_08540</name>
</gene>
<dbReference type="GO" id="GO:0005886">
    <property type="term" value="C:plasma membrane"/>
    <property type="evidence" value="ECO:0007669"/>
    <property type="project" value="TreeGrafter"/>
</dbReference>
<dbReference type="PANTHER" id="PTHR11328">
    <property type="entry name" value="MAJOR FACILITATOR SUPERFAMILY DOMAIN-CONTAINING PROTEIN"/>
    <property type="match status" value="1"/>
</dbReference>
<evidence type="ECO:0000313" key="3">
    <source>
        <dbReference type="EMBL" id="PIT13843.1"/>
    </source>
</evidence>
<keyword evidence="2" id="KW-0812">Transmembrane</keyword>